<evidence type="ECO:0000313" key="5">
    <source>
        <dbReference type="EMBL" id="KYG68645.1"/>
    </source>
</evidence>
<dbReference type="GO" id="GO:0046951">
    <property type="term" value="P:ketone body biosynthetic process"/>
    <property type="evidence" value="ECO:0007669"/>
    <property type="project" value="TreeGrafter"/>
</dbReference>
<evidence type="ECO:0000256" key="1">
    <source>
        <dbReference type="ARBA" id="ARBA00009405"/>
    </source>
</evidence>
<name>A0A162GPN4_BDEBC</name>
<dbReference type="PANTHER" id="PTHR42738:SF7">
    <property type="entry name" value="HYDROXYMETHYLGLUTARYL-COA LYASE"/>
    <property type="match status" value="1"/>
</dbReference>
<dbReference type="InterPro" id="IPR000891">
    <property type="entry name" value="PYR_CT"/>
</dbReference>
<dbReference type="CDD" id="cd07938">
    <property type="entry name" value="DRE_TIM_HMGL"/>
    <property type="match status" value="1"/>
</dbReference>
<evidence type="ECO:0000256" key="2">
    <source>
        <dbReference type="ARBA" id="ARBA00022723"/>
    </source>
</evidence>
<dbReference type="AlphaFoldDB" id="A0A162GPN4"/>
<sequence length="313" mass="33919">MKKSVVIVEMGLRDGLQNEKTVLDSDTRVEFARRLIEAGTKRVEIGAFVSPKWVPQMAGTAEVLTKTFTLVKSGAIPKKTEFSVLVPNERGMQDAIESGVKEVAIFAACSESFSLKNINCSIDESFKRFEPVMALAKKHKIKVRGYLSTCFGCPFEGKVPEARVVKLAARMHKLGVYEISIGDTIGVADAGQVESLFKKLKKVVPVKKLAGHFHDTRGQALANILAAYKLGVMVFDTSLGGLGGCPYAPGATGNVATEDVVYMFHGMGVKTGLNLDKLLEIDPWMAEKIQHPLPSKVGKVGKLKPLGKVTRNA</sequence>
<accession>A0A162GPN4</accession>
<protein>
    <submittedName>
        <fullName evidence="5">Hydroxymethylglutaryl-CoA lyase</fullName>
    </submittedName>
</protein>
<dbReference type="Proteomes" id="UP000075799">
    <property type="component" value="Unassembled WGS sequence"/>
</dbReference>
<dbReference type="Pfam" id="PF00682">
    <property type="entry name" value="HMGL-like"/>
    <property type="match status" value="1"/>
</dbReference>
<dbReference type="PANTHER" id="PTHR42738">
    <property type="entry name" value="HYDROXYMETHYLGLUTARYL-COA LYASE"/>
    <property type="match status" value="1"/>
</dbReference>
<dbReference type="FunFam" id="3.20.20.70:FF:000071">
    <property type="entry name" value="Hydroxymethylglutaryl-CoA lyase"/>
    <property type="match status" value="1"/>
</dbReference>
<comment type="caution">
    <text evidence="5">The sequence shown here is derived from an EMBL/GenBank/DDBJ whole genome shotgun (WGS) entry which is preliminary data.</text>
</comment>
<proteinExistence type="inferred from homology"/>
<evidence type="ECO:0000313" key="6">
    <source>
        <dbReference type="Proteomes" id="UP000075799"/>
    </source>
</evidence>
<gene>
    <name evidence="5" type="ORF">AZI87_05260</name>
</gene>
<evidence type="ECO:0000256" key="3">
    <source>
        <dbReference type="ARBA" id="ARBA00023239"/>
    </source>
</evidence>
<dbReference type="InterPro" id="IPR013785">
    <property type="entry name" value="Aldolase_TIM"/>
</dbReference>
<evidence type="ECO:0000259" key="4">
    <source>
        <dbReference type="PROSITE" id="PS50991"/>
    </source>
</evidence>
<dbReference type="NCBIfam" id="NF004283">
    <property type="entry name" value="PRK05692.1"/>
    <property type="match status" value="1"/>
</dbReference>
<dbReference type="EMBL" id="LUKD01000001">
    <property type="protein sequence ID" value="KYG68645.1"/>
    <property type="molecule type" value="Genomic_DNA"/>
</dbReference>
<feature type="domain" description="Pyruvate carboxyltransferase" evidence="4">
    <location>
        <begin position="5"/>
        <end position="279"/>
    </location>
</feature>
<dbReference type="RefSeq" id="WP_063205339.1">
    <property type="nucleotide sequence ID" value="NZ_LUKD01000001.1"/>
</dbReference>
<dbReference type="InterPro" id="IPR043594">
    <property type="entry name" value="HMGL"/>
</dbReference>
<dbReference type="GO" id="GO:0006552">
    <property type="term" value="P:L-leucine catabolic process"/>
    <property type="evidence" value="ECO:0007669"/>
    <property type="project" value="TreeGrafter"/>
</dbReference>
<reference evidence="5 6" key="1">
    <citation type="submission" date="2016-03" db="EMBL/GenBank/DDBJ databases">
        <authorList>
            <person name="Ploux O."/>
        </authorList>
    </citation>
    <scope>NUCLEOTIDE SEQUENCE [LARGE SCALE GENOMIC DNA]</scope>
    <source>
        <strain evidence="5 6">EC13</strain>
    </source>
</reference>
<organism evidence="5 6">
    <name type="scientific">Bdellovibrio bacteriovorus</name>
    <dbReference type="NCBI Taxonomy" id="959"/>
    <lineage>
        <taxon>Bacteria</taxon>
        <taxon>Pseudomonadati</taxon>
        <taxon>Bdellovibrionota</taxon>
        <taxon>Bdellovibrionia</taxon>
        <taxon>Bdellovibrionales</taxon>
        <taxon>Pseudobdellovibrionaceae</taxon>
        <taxon>Bdellovibrio</taxon>
    </lineage>
</organism>
<keyword evidence="2" id="KW-0479">Metal-binding</keyword>
<dbReference type="GO" id="GO:0004419">
    <property type="term" value="F:hydroxymethylglutaryl-CoA lyase activity"/>
    <property type="evidence" value="ECO:0007669"/>
    <property type="project" value="TreeGrafter"/>
</dbReference>
<dbReference type="SUPFAM" id="SSF51569">
    <property type="entry name" value="Aldolase"/>
    <property type="match status" value="1"/>
</dbReference>
<dbReference type="GO" id="GO:0046872">
    <property type="term" value="F:metal ion binding"/>
    <property type="evidence" value="ECO:0007669"/>
    <property type="project" value="UniProtKB-KW"/>
</dbReference>
<dbReference type="PROSITE" id="PS50991">
    <property type="entry name" value="PYR_CT"/>
    <property type="match status" value="1"/>
</dbReference>
<keyword evidence="3 5" id="KW-0456">Lyase</keyword>
<dbReference type="Gene3D" id="3.20.20.70">
    <property type="entry name" value="Aldolase class I"/>
    <property type="match status" value="1"/>
</dbReference>
<comment type="similarity">
    <text evidence="1">Belongs to the HMG-CoA lyase family.</text>
</comment>
<dbReference type="OrthoDB" id="5290248at2"/>